<evidence type="ECO:0000256" key="1">
    <source>
        <dbReference type="ARBA" id="ARBA00022729"/>
    </source>
</evidence>
<organism evidence="6 7">
    <name type="scientific">Rubroshorea leprosula</name>
    <dbReference type="NCBI Taxonomy" id="152421"/>
    <lineage>
        <taxon>Eukaryota</taxon>
        <taxon>Viridiplantae</taxon>
        <taxon>Streptophyta</taxon>
        <taxon>Embryophyta</taxon>
        <taxon>Tracheophyta</taxon>
        <taxon>Spermatophyta</taxon>
        <taxon>Magnoliopsida</taxon>
        <taxon>eudicotyledons</taxon>
        <taxon>Gunneridae</taxon>
        <taxon>Pentapetalae</taxon>
        <taxon>rosids</taxon>
        <taxon>malvids</taxon>
        <taxon>Malvales</taxon>
        <taxon>Dipterocarpaceae</taxon>
        <taxon>Rubroshorea</taxon>
    </lineage>
</organism>
<dbReference type="NCBIfam" id="TIGR01614">
    <property type="entry name" value="PME_inhib"/>
    <property type="match status" value="1"/>
</dbReference>
<evidence type="ECO:0000313" key="7">
    <source>
        <dbReference type="Proteomes" id="UP001054252"/>
    </source>
</evidence>
<name>A0AAV5JEF4_9ROSI</name>
<dbReference type="AlphaFoldDB" id="A0AAV5JEF4"/>
<evidence type="ECO:0000256" key="2">
    <source>
        <dbReference type="ARBA" id="ARBA00023157"/>
    </source>
</evidence>
<dbReference type="SUPFAM" id="SSF101148">
    <property type="entry name" value="Plant invertase/pectin methylesterase inhibitor"/>
    <property type="match status" value="1"/>
</dbReference>
<accession>A0AAV5JEF4</accession>
<dbReference type="Pfam" id="PF04043">
    <property type="entry name" value="PMEI"/>
    <property type="match status" value="1"/>
</dbReference>
<keyword evidence="7" id="KW-1185">Reference proteome</keyword>
<feature type="domain" description="Pectinesterase inhibitor" evidence="5">
    <location>
        <begin position="24"/>
        <end position="170"/>
    </location>
</feature>
<protein>
    <recommendedName>
        <fullName evidence="5">Pectinesterase inhibitor domain-containing protein</fullName>
    </recommendedName>
</protein>
<comment type="caution">
    <text evidence="6">The sequence shown here is derived from an EMBL/GenBank/DDBJ whole genome shotgun (WGS) entry which is preliminary data.</text>
</comment>
<keyword evidence="1 4" id="KW-0732">Signal</keyword>
<evidence type="ECO:0000256" key="3">
    <source>
        <dbReference type="ARBA" id="ARBA00038471"/>
    </source>
</evidence>
<feature type="signal peptide" evidence="4">
    <location>
        <begin position="1"/>
        <end position="19"/>
    </location>
</feature>
<dbReference type="FunFam" id="1.20.140.40:FF:000009">
    <property type="entry name" value="Invertase/pectin methylesterase inhibitor family protein"/>
    <property type="match status" value="1"/>
</dbReference>
<keyword evidence="2" id="KW-1015">Disulfide bond</keyword>
<reference evidence="6 7" key="1">
    <citation type="journal article" date="2021" name="Commun. Biol.">
        <title>The genome of Shorea leprosula (Dipterocarpaceae) highlights the ecological relevance of drought in aseasonal tropical rainforests.</title>
        <authorList>
            <person name="Ng K.K.S."/>
            <person name="Kobayashi M.J."/>
            <person name="Fawcett J.A."/>
            <person name="Hatakeyama M."/>
            <person name="Paape T."/>
            <person name="Ng C.H."/>
            <person name="Ang C.C."/>
            <person name="Tnah L.H."/>
            <person name="Lee C.T."/>
            <person name="Nishiyama T."/>
            <person name="Sese J."/>
            <person name="O'Brien M.J."/>
            <person name="Copetti D."/>
            <person name="Mohd Noor M.I."/>
            <person name="Ong R.C."/>
            <person name="Putra M."/>
            <person name="Sireger I.Z."/>
            <person name="Indrioko S."/>
            <person name="Kosugi Y."/>
            <person name="Izuno A."/>
            <person name="Isagi Y."/>
            <person name="Lee S.L."/>
            <person name="Shimizu K.K."/>
        </authorList>
    </citation>
    <scope>NUCLEOTIDE SEQUENCE [LARGE SCALE GENOMIC DNA]</scope>
    <source>
        <strain evidence="6">214</strain>
    </source>
</reference>
<evidence type="ECO:0000313" key="6">
    <source>
        <dbReference type="EMBL" id="GKV09225.1"/>
    </source>
</evidence>
<comment type="similarity">
    <text evidence="3">Belongs to the PMEI family.</text>
</comment>
<feature type="chain" id="PRO_5043786534" description="Pectinesterase inhibitor domain-containing protein" evidence="4">
    <location>
        <begin position="20"/>
        <end position="177"/>
    </location>
</feature>
<dbReference type="InterPro" id="IPR006501">
    <property type="entry name" value="Pectinesterase_inhib_dom"/>
</dbReference>
<evidence type="ECO:0000256" key="4">
    <source>
        <dbReference type="SAM" id="SignalP"/>
    </source>
</evidence>
<gene>
    <name evidence="6" type="ORF">SLEP1_g20762</name>
</gene>
<dbReference type="Gene3D" id="1.20.140.40">
    <property type="entry name" value="Invertase/pectin methylesterase inhibitor family protein"/>
    <property type="match status" value="1"/>
</dbReference>
<dbReference type="InterPro" id="IPR035513">
    <property type="entry name" value="Invertase/methylesterase_inhib"/>
</dbReference>
<dbReference type="CDD" id="cd15796">
    <property type="entry name" value="CIF_like"/>
    <property type="match status" value="1"/>
</dbReference>
<dbReference type="EMBL" id="BPVZ01000030">
    <property type="protein sequence ID" value="GKV09225.1"/>
    <property type="molecule type" value="Genomic_DNA"/>
</dbReference>
<dbReference type="PANTHER" id="PTHR36710">
    <property type="entry name" value="PECTINESTERASE INHIBITOR-LIKE"/>
    <property type="match status" value="1"/>
</dbReference>
<evidence type="ECO:0000259" key="5">
    <source>
        <dbReference type="SMART" id="SM00856"/>
    </source>
</evidence>
<dbReference type="InterPro" id="IPR052421">
    <property type="entry name" value="PCW_Enzyme_Inhibitor"/>
</dbReference>
<proteinExistence type="inferred from homology"/>
<dbReference type="SMART" id="SM00856">
    <property type="entry name" value="PMEI"/>
    <property type="match status" value="1"/>
</dbReference>
<dbReference type="InterPro" id="IPR034087">
    <property type="entry name" value="C/VIF1"/>
</dbReference>
<dbReference type="PANTHER" id="PTHR36710:SF13">
    <property type="entry name" value="PUTATIVE-RELATED"/>
    <property type="match status" value="1"/>
</dbReference>
<dbReference type="GO" id="GO:0004857">
    <property type="term" value="F:enzyme inhibitor activity"/>
    <property type="evidence" value="ECO:0007669"/>
    <property type="project" value="InterPro"/>
</dbReference>
<dbReference type="Proteomes" id="UP001054252">
    <property type="component" value="Unassembled WGS sequence"/>
</dbReference>
<sequence length="177" mass="19323">MNIFLLILFFIFPLRGIRPAPIIQLSNLIDQTCKQTPFYELCTSILLSNPKSADADIAGLARIMVTSLDSKASDTLDQINDLLEDTLTLDPATQQALALCAERYNVILTGDIPQTIAGLDRGNYKFAQKGTNDAALEASACEKGFPSKRKSPINELNKEVRHISIVAAAIVKVMIDS</sequence>